<dbReference type="InterPro" id="IPR036291">
    <property type="entry name" value="NAD(P)-bd_dom_sf"/>
</dbReference>
<proteinExistence type="predicted"/>
<dbReference type="SMART" id="SM00829">
    <property type="entry name" value="PKS_ER"/>
    <property type="match status" value="1"/>
</dbReference>
<dbReference type="InterPro" id="IPR020843">
    <property type="entry name" value="ER"/>
</dbReference>
<dbReference type="SUPFAM" id="SSF55048">
    <property type="entry name" value="Probable ACP-binding domain of malonyl-CoA ACP transacylase"/>
    <property type="match status" value="1"/>
</dbReference>
<feature type="domain" description="PKS/mFAS DH" evidence="6">
    <location>
        <begin position="564"/>
        <end position="895"/>
    </location>
</feature>
<name>A0ABR4EQF6_9PEZI</name>
<dbReference type="PANTHER" id="PTHR43775:SF22">
    <property type="entry name" value="SYNTHASE, PUTATIVE (JCVI)-RELATED"/>
    <property type="match status" value="1"/>
</dbReference>
<dbReference type="Pfam" id="PF00698">
    <property type="entry name" value="Acyl_transf_1"/>
    <property type="match status" value="1"/>
</dbReference>
<dbReference type="InterPro" id="IPR029063">
    <property type="entry name" value="SAM-dependent_MTases_sf"/>
</dbReference>
<dbReference type="Gene3D" id="3.30.70.3290">
    <property type="match status" value="1"/>
</dbReference>
<keyword evidence="1" id="KW-0596">Phosphopantetheine</keyword>
<dbReference type="InterPro" id="IPR011032">
    <property type="entry name" value="GroES-like_sf"/>
</dbReference>
<keyword evidence="2" id="KW-0597">Phosphoprotein</keyword>
<dbReference type="InterPro" id="IPR016035">
    <property type="entry name" value="Acyl_Trfase/lysoPLipase"/>
</dbReference>
<dbReference type="InterPro" id="IPR042104">
    <property type="entry name" value="PKS_dehydratase_sf"/>
</dbReference>
<dbReference type="InterPro" id="IPR016036">
    <property type="entry name" value="Malonyl_transacylase_ACP-bd"/>
</dbReference>
<keyword evidence="4" id="KW-0511">Multifunctional enzyme</keyword>
<gene>
    <name evidence="7" type="ORF">FJTKL_08761</name>
</gene>
<dbReference type="Gene3D" id="3.40.50.720">
    <property type="entry name" value="NAD(P)-binding Rossmann-like Domain"/>
    <property type="match status" value="1"/>
</dbReference>
<organism evidence="7 8">
    <name type="scientific">Diaporthe vaccinii</name>
    <dbReference type="NCBI Taxonomy" id="105482"/>
    <lineage>
        <taxon>Eukaryota</taxon>
        <taxon>Fungi</taxon>
        <taxon>Dikarya</taxon>
        <taxon>Ascomycota</taxon>
        <taxon>Pezizomycotina</taxon>
        <taxon>Sordariomycetes</taxon>
        <taxon>Sordariomycetidae</taxon>
        <taxon>Diaporthales</taxon>
        <taxon>Diaporthaceae</taxon>
        <taxon>Diaporthe</taxon>
        <taxon>Diaporthe eres species complex</taxon>
    </lineage>
</organism>
<dbReference type="Pfam" id="PF16197">
    <property type="entry name" value="KAsynt_C_assoc"/>
    <property type="match status" value="1"/>
</dbReference>
<dbReference type="InterPro" id="IPR014043">
    <property type="entry name" value="Acyl_transferase_dom"/>
</dbReference>
<dbReference type="Gene3D" id="3.40.366.10">
    <property type="entry name" value="Malonyl-Coenzyme A Acyl Carrier Protein, domain 2"/>
    <property type="match status" value="1"/>
</dbReference>
<dbReference type="SUPFAM" id="SSF53901">
    <property type="entry name" value="Thiolase-like"/>
    <property type="match status" value="1"/>
</dbReference>
<feature type="active site" description="Proton acceptor; for dehydratase activity" evidence="5">
    <location>
        <position position="597"/>
    </location>
</feature>
<accession>A0ABR4EQF6</accession>
<dbReference type="PANTHER" id="PTHR43775">
    <property type="entry name" value="FATTY ACID SYNTHASE"/>
    <property type="match status" value="1"/>
</dbReference>
<dbReference type="EMBL" id="JBAWTH010000035">
    <property type="protein sequence ID" value="KAL2284669.1"/>
    <property type="molecule type" value="Genomic_DNA"/>
</dbReference>
<dbReference type="InterPro" id="IPR049552">
    <property type="entry name" value="PKS_DH_N"/>
</dbReference>
<dbReference type="SUPFAM" id="SSF52151">
    <property type="entry name" value="FabD/lysophospholipase-like"/>
    <property type="match status" value="1"/>
</dbReference>
<dbReference type="InterPro" id="IPR013217">
    <property type="entry name" value="Methyltransf_12"/>
</dbReference>
<dbReference type="Gene3D" id="3.40.47.10">
    <property type="match status" value="1"/>
</dbReference>
<evidence type="ECO:0000313" key="8">
    <source>
        <dbReference type="Proteomes" id="UP001600888"/>
    </source>
</evidence>
<evidence type="ECO:0000256" key="1">
    <source>
        <dbReference type="ARBA" id="ARBA00022450"/>
    </source>
</evidence>
<dbReference type="InterPro" id="IPR016039">
    <property type="entry name" value="Thiolase-like"/>
</dbReference>
<dbReference type="InterPro" id="IPR049900">
    <property type="entry name" value="PKS_mFAS_DH"/>
</dbReference>
<dbReference type="CDD" id="cd05195">
    <property type="entry name" value="enoyl_red"/>
    <property type="match status" value="1"/>
</dbReference>
<dbReference type="SUPFAM" id="SSF50129">
    <property type="entry name" value="GroES-like"/>
    <property type="match status" value="1"/>
</dbReference>
<sequence length="1863" mass="203186">MMLKKNLIPPHLNYINPKPSLHLEERGITVPLSLTPLAPADYTGPRRVSINSFGYGGTNAHAVIEAYEEDDYLSTPDSGVSSGHSSTHLDAPKPVPIVISAHLDKSLGKLVSNIKDWLTSDAGRQTPFNSLAYTLNVRRSKLPWRCNIVASSTDEMVRALQDPRLRKVKAARGTNVGFVFTGQGAQWFAMGRELLASSRAFAGSISACNEALECFGCEWNLAEELSRPKESSRLGESRWAQPATTAIQVALVDLLRECGVTPETVHGHSSGEIAAAYAAGALSRDGAMLVAYHRGVCSSMAKGLNATQGAMMAVGEGEDAVSRRIQDLKSGCAAVACVNSPESTTISGDLAAIEELEAVLNTASVFNRRLRVDSAYHSHHIQVVAEAYLRSLNSLDHAAPQEDVAFYSSVTGERKLSDFGPSYWVSNLVSQVKFSAASELVAKHLDAMPGANVLAEIGPHSALAGPLRQSLSNISGDAAFEYTYVPTLVRKENALATISALLGRAFELGVKVQFDFVMSDWTRTNAGPHRVLNHLPTYPWDHDTKYWHESRLSKGHRQRPFPKHDLVGLLDVSSSNTHEPRWTYHISLKALPWLQDHVVEGFVIFPGAGYVTMVTEAMKQLLWLRKTPGRVTHFNMREVAFKESVVINGSEDSATYQGSDSDEVELQLTLSPARQHNGSPWEYFRVLSHDSKKDTWTEHCTGFVAVDTEAVADEVEGAREQHLSTEAANELLQRIQDRSSIKVEPADIYSDLAASGNSFGQSFQGLKEIRVGECCGVGKVVIHDIAKGMPGEYMQPHLIHPTTFDAVNQLQAAVFRRECSIAPVMPVVLGQLSISVDIDAKPGSEMLVALDLFPEGPRGALGNSVAYAKQADGSFSPVLTVSGVRLQVVGEADLGGKAVRQKDNYSVEWQPDVSYLTQGQFVDRVSECNFFDVGYGTLSKLVAGDQLRLNDQAATVLIRRAIKQLAEAGVSEACNPHLSKLLGWMQEWSKCSVADKLLQGVDADDEDRLIDQARGDNIFGFTISRLGPRFVDIFTGKAEPLELLVEDDLLGRLYSEYTLFSSHYAQLAEYIATVVHKHPDLNVLEVGAGTGSATMPLLERIGRGGRLPLSAYTYTDISSGFFERARDKFGRWASQMDFKTLDISRDPAEQGFAAGKYDLILASIVLHATPVMDETMANVRKLLKPGGRLVLMELTGLAPANNAIFGTLEGWWMSEDGRKDGPLLTVQEWDGLFKRHGFSATDLAVPAHLGQASHLSSMIVTTALEPEPATLDGFEVVQRPVSDTTSKAVVRLGYSKSSQQTSLGNAICQSLRDLGVSCSQQEWSSSPATDPDALEIVVDSAEHPLLLEPENETFEQTKELLLQGRNVLWVSFQESPSPDAAALKHMINGVARVVRRENPGLRLVTIDVQDGLGEEPSQTPLHGVSKAVAAIARSSFWPASEDERAEEWEYALSGGKVTIPRVVPDQQFAAYADSHNDQDETLIEQRYLDQNRPLKLDVKVPGLLNTLRFVDNPRVAQQPLGADEIEVQARAYGLNFKDVFIALGQMRPGVHMTGEVAGVVTAVGSDAQSLWKTGDRVVGLMVDPFGSLVRVKANAATAIPESISFADAASIPVIYYTAWYCLTQIARLERGQTVLIHAASGGVGQAAIQIAHMIGAEVFATVGSIAKSKLVQDKYGVNPDHIFSSHARTFKQGIMRLTGGKGVDVVLNSLSGQYLMDSWDCVAPFGTFLEIGKTDIYEGSQLNMANFEKQATFAAVDTSHMYRLRPEFVRKGLDEILDIIDRGDLKPVHPVTIYPMTQIEDAFRLIAARKHVGKLVLVADENTMVQAPRPKPEPLKLRADGTYVIGGGLGDLGMRMSHLLAQR</sequence>
<dbReference type="InterPro" id="IPR049551">
    <property type="entry name" value="PKS_DH_C"/>
</dbReference>
<dbReference type="CDD" id="cd02440">
    <property type="entry name" value="AdoMet_MTases"/>
    <property type="match status" value="1"/>
</dbReference>
<dbReference type="InterPro" id="IPR020807">
    <property type="entry name" value="PKS_DH"/>
</dbReference>
<evidence type="ECO:0000256" key="5">
    <source>
        <dbReference type="PROSITE-ProRule" id="PRU01363"/>
    </source>
</evidence>
<feature type="region of interest" description="N-terminal hotdog fold" evidence="5">
    <location>
        <begin position="564"/>
        <end position="711"/>
    </location>
</feature>
<dbReference type="Pfam" id="PF23114">
    <property type="entry name" value="NAD-bd_HRPKS_sdrA"/>
    <property type="match status" value="1"/>
</dbReference>
<comment type="caution">
    <text evidence="7">The sequence shown here is derived from an EMBL/GenBank/DDBJ whole genome shotgun (WGS) entry which is preliminary data.</text>
</comment>
<dbReference type="Gene3D" id="3.90.180.10">
    <property type="entry name" value="Medium-chain alcohol dehydrogenases, catalytic domain"/>
    <property type="match status" value="1"/>
</dbReference>
<dbReference type="SUPFAM" id="SSF53335">
    <property type="entry name" value="S-adenosyl-L-methionine-dependent methyltransferases"/>
    <property type="match status" value="1"/>
</dbReference>
<keyword evidence="8" id="KW-1185">Reference proteome</keyword>
<feature type="region of interest" description="C-terminal hotdog fold" evidence="5">
    <location>
        <begin position="740"/>
        <end position="895"/>
    </location>
</feature>
<protein>
    <recommendedName>
        <fullName evidence="6">PKS/mFAS DH domain-containing protein</fullName>
    </recommendedName>
</protein>
<dbReference type="PROSITE" id="PS52019">
    <property type="entry name" value="PKS_MFAS_DH"/>
    <property type="match status" value="1"/>
</dbReference>
<dbReference type="Gene3D" id="3.40.50.150">
    <property type="entry name" value="Vaccinia Virus protein VP39"/>
    <property type="match status" value="1"/>
</dbReference>
<dbReference type="SMART" id="SM00827">
    <property type="entry name" value="PKS_AT"/>
    <property type="match status" value="1"/>
</dbReference>
<dbReference type="Pfam" id="PF13602">
    <property type="entry name" value="ADH_zinc_N_2"/>
    <property type="match status" value="1"/>
</dbReference>
<dbReference type="Pfam" id="PF08240">
    <property type="entry name" value="ADH_N"/>
    <property type="match status" value="1"/>
</dbReference>
<dbReference type="Pfam" id="PF21089">
    <property type="entry name" value="PKS_DH_N"/>
    <property type="match status" value="1"/>
</dbReference>
<dbReference type="Pfam" id="PF14765">
    <property type="entry name" value="PS-DH"/>
    <property type="match status" value="1"/>
</dbReference>
<dbReference type="InterPro" id="IPR013154">
    <property type="entry name" value="ADH-like_N"/>
</dbReference>
<dbReference type="InterPro" id="IPR032821">
    <property type="entry name" value="PKS_assoc"/>
</dbReference>
<dbReference type="Gene3D" id="3.10.129.110">
    <property type="entry name" value="Polyketide synthase dehydratase"/>
    <property type="match status" value="1"/>
</dbReference>
<evidence type="ECO:0000256" key="4">
    <source>
        <dbReference type="ARBA" id="ARBA00023268"/>
    </source>
</evidence>
<dbReference type="InterPro" id="IPR050091">
    <property type="entry name" value="PKS_NRPS_Biosynth_Enz"/>
</dbReference>
<dbReference type="Pfam" id="PF08242">
    <property type="entry name" value="Methyltransf_12"/>
    <property type="match status" value="1"/>
</dbReference>
<reference evidence="7 8" key="1">
    <citation type="submission" date="2024-03" db="EMBL/GenBank/DDBJ databases">
        <title>A high-quality draft genome sequence of Diaporthe vaccinii, a causative agent of upright dieback and viscid rot disease in cranberry plants.</title>
        <authorList>
            <person name="Sarrasin M."/>
            <person name="Lang B.F."/>
            <person name="Burger G."/>
        </authorList>
    </citation>
    <scope>NUCLEOTIDE SEQUENCE [LARGE SCALE GENOMIC DNA]</scope>
    <source>
        <strain evidence="7 8">IS7</strain>
    </source>
</reference>
<dbReference type="SUPFAM" id="SSF51735">
    <property type="entry name" value="NAD(P)-binding Rossmann-fold domains"/>
    <property type="match status" value="1"/>
</dbReference>
<dbReference type="InterPro" id="IPR001227">
    <property type="entry name" value="Ac_transferase_dom_sf"/>
</dbReference>
<dbReference type="SMART" id="SM00826">
    <property type="entry name" value="PKS_DH"/>
    <property type="match status" value="1"/>
</dbReference>
<dbReference type="InterPro" id="IPR056501">
    <property type="entry name" value="NAD-bd_HRPKS_sdrA"/>
</dbReference>
<keyword evidence="3" id="KW-0560">Oxidoreductase</keyword>
<feature type="active site" description="Proton donor; for dehydratase activity" evidence="5">
    <location>
        <position position="805"/>
    </location>
</feature>
<dbReference type="Proteomes" id="UP001600888">
    <property type="component" value="Unassembled WGS sequence"/>
</dbReference>
<evidence type="ECO:0000259" key="6">
    <source>
        <dbReference type="PROSITE" id="PS52019"/>
    </source>
</evidence>
<evidence type="ECO:0000256" key="2">
    <source>
        <dbReference type="ARBA" id="ARBA00022553"/>
    </source>
</evidence>
<evidence type="ECO:0000313" key="7">
    <source>
        <dbReference type="EMBL" id="KAL2284669.1"/>
    </source>
</evidence>
<evidence type="ECO:0000256" key="3">
    <source>
        <dbReference type="ARBA" id="ARBA00023002"/>
    </source>
</evidence>